<protein>
    <submittedName>
        <fullName evidence="3">Alpha-L-glutamate ligase, RimK family</fullName>
    </submittedName>
</protein>
<sequence length="851" mass="93551">MHGWMLYTGQEIPELTRACQEAGAAGVRLEVVDPKDVELVLDPEAPTRLLHKGIEVAAPMFAVAAFVEEADAYNLALLQQLETQGVLCVNRAETLKRTGDKLLTLQLLAAAGLPVPRTILVRPETSPAFIRETLGLPVVIKVLDGSKGHGVSLIHSEKELETLLEMLDAARCQSALLAQEFIADSRGRDLRVLVIDGRPQVCMLRQNRSSEGFKSNVSAGGSANDYPMSEAIRELSQQVIDIIGLNIGGIDLLFKGDGFVVGEANSMPGFQGIESCNALNVPAEILKSIGRQLQARAKARFRRQAEALRSLDELRGKSEPELVQLFMGACGSVERIQQQVLLDILQRNAHTEFGQTHGFEAIRSVAEFRRRVPVREWPDVAPDALRLEQGAKDLLFAGQPTHFISTTGTTGAFKNIPESAEGEFAKSLVSRIRTALLIKLAPKLLDGFFIPLSNPAVLGQTACGIPVGFASGLTLAGTSPEIQRRLAFPPAVLQAPDRETLDYLILRFALAKPEVRLLVGNNPGRMTALLETADQHRDRLIDDIAHGTLSAALPLASDLRATLERDLSPDPERARALRDMAARRGRLEPRDYWPNLRVISCWLGGTIGRYLEGLRPLLPENVLLVDCGYGASEGKFNVPMKPGVSAGPLAILGYFLEFQPLDGGEPLLAHELEDGQEYGLIVTSYSGLYRYNLHDIVRVSGFTDQNPNIAFVSKTRDVANLAGEKLSGAFLAEILRQTLAEHQVRWRHFCLVADADQHRYAFCIESEGTPPEARWLADMEQALVAQAEPYRLLRGQELLQPPHLVLMKTGWLDRLYEERLRPGVTTAQIKLPMICESVPCPDMIERVLELS</sequence>
<dbReference type="Pfam" id="PF23571">
    <property type="entry name" value="GH3_M"/>
    <property type="match status" value="1"/>
</dbReference>
<dbReference type="SUPFAM" id="SSF56059">
    <property type="entry name" value="Glutathione synthetase ATP-binding domain-like"/>
    <property type="match status" value="1"/>
</dbReference>
<proteinExistence type="predicted"/>
<evidence type="ECO:0000259" key="2">
    <source>
        <dbReference type="PROSITE" id="PS50975"/>
    </source>
</evidence>
<dbReference type="KEGG" id="alv:Alvin_2819"/>
<dbReference type="GO" id="GO:0046872">
    <property type="term" value="F:metal ion binding"/>
    <property type="evidence" value="ECO:0007669"/>
    <property type="project" value="InterPro"/>
</dbReference>
<dbReference type="InterPro" id="IPR011761">
    <property type="entry name" value="ATP-grasp"/>
</dbReference>
<reference evidence="3 4" key="1">
    <citation type="journal article" date="2011" name="Stand. Genomic Sci.">
        <title>Complete genome sequence of Allochromatium vinosum DSM 180(T).</title>
        <authorList>
            <person name="Weissgerber T."/>
            <person name="Zigann R."/>
            <person name="Bruce D."/>
            <person name="Chang Y.J."/>
            <person name="Detter J.C."/>
            <person name="Han C."/>
            <person name="Hauser L."/>
            <person name="Jeffries C.D."/>
            <person name="Land M."/>
            <person name="Munk A.C."/>
            <person name="Tapia R."/>
            <person name="Dahl C."/>
        </authorList>
    </citation>
    <scope>NUCLEOTIDE SEQUENCE [LARGE SCALE GENOMIC DNA]</scope>
    <source>
        <strain evidence="4">ATCC 17899 / DSM 180 / NBRC 103801 / NCIMB 10441 / D</strain>
    </source>
</reference>
<dbReference type="AlphaFoldDB" id="D3RQP1"/>
<gene>
    <name evidence="3" type="ordered locus">Alvin_2819</name>
</gene>
<dbReference type="eggNOG" id="COG0189">
    <property type="taxonomic scope" value="Bacteria"/>
</dbReference>
<dbReference type="PANTHER" id="PTHR31901">
    <property type="entry name" value="GH3 DOMAIN-CONTAINING PROTEIN"/>
    <property type="match status" value="1"/>
</dbReference>
<dbReference type="HOGENOM" id="CLU_335146_0_0_6"/>
<dbReference type="NCBIfam" id="TIGR00768">
    <property type="entry name" value="rimK_fam"/>
    <property type="match status" value="1"/>
</dbReference>
<dbReference type="STRING" id="572477.Alvin_2819"/>
<dbReference type="InterPro" id="IPR004666">
    <property type="entry name" value="Rp_bS6_RimK/Lys_biosynth_LsyX"/>
</dbReference>
<dbReference type="InterPro" id="IPR004993">
    <property type="entry name" value="GH3"/>
</dbReference>
<accession>D3RQP1</accession>
<evidence type="ECO:0000313" key="3">
    <source>
        <dbReference type="EMBL" id="ADC63725.1"/>
    </source>
</evidence>
<keyword evidence="1" id="KW-0547">Nucleotide-binding</keyword>
<dbReference type="Gene3D" id="3.40.50.20">
    <property type="match status" value="1"/>
</dbReference>
<dbReference type="Pfam" id="PF23572">
    <property type="entry name" value="GH3_C"/>
    <property type="match status" value="1"/>
</dbReference>
<dbReference type="GO" id="GO:0016881">
    <property type="term" value="F:acid-amino acid ligase activity"/>
    <property type="evidence" value="ECO:0007669"/>
    <property type="project" value="TreeGrafter"/>
</dbReference>
<keyword evidence="1" id="KW-0067">ATP-binding</keyword>
<organism evidence="3 4">
    <name type="scientific">Allochromatium vinosum (strain ATCC 17899 / DSM 180 / NBRC 103801 / NCIMB 10441 / D)</name>
    <name type="common">Chromatium vinosum</name>
    <dbReference type="NCBI Taxonomy" id="572477"/>
    <lineage>
        <taxon>Bacteria</taxon>
        <taxon>Pseudomonadati</taxon>
        <taxon>Pseudomonadota</taxon>
        <taxon>Gammaproteobacteria</taxon>
        <taxon>Chromatiales</taxon>
        <taxon>Chromatiaceae</taxon>
        <taxon>Allochromatium</taxon>
    </lineage>
</organism>
<evidence type="ECO:0000313" key="4">
    <source>
        <dbReference type="Proteomes" id="UP000001441"/>
    </source>
</evidence>
<dbReference type="InterPro" id="IPR055377">
    <property type="entry name" value="GH3_M"/>
</dbReference>
<dbReference type="PANTHER" id="PTHR31901:SF9">
    <property type="entry name" value="GH3 DOMAIN-CONTAINING PROTEIN"/>
    <property type="match status" value="1"/>
</dbReference>
<dbReference type="InterPro" id="IPR055378">
    <property type="entry name" value="GH3_C"/>
</dbReference>
<dbReference type="Pfam" id="PF03321">
    <property type="entry name" value="GH3"/>
    <property type="match status" value="1"/>
</dbReference>
<dbReference type="Proteomes" id="UP000001441">
    <property type="component" value="Chromosome"/>
</dbReference>
<dbReference type="GO" id="GO:0005524">
    <property type="term" value="F:ATP binding"/>
    <property type="evidence" value="ECO:0007669"/>
    <property type="project" value="UniProtKB-UniRule"/>
</dbReference>
<evidence type="ECO:0000256" key="1">
    <source>
        <dbReference type="PROSITE-ProRule" id="PRU00409"/>
    </source>
</evidence>
<keyword evidence="4" id="KW-1185">Reference proteome</keyword>
<dbReference type="PROSITE" id="PS50975">
    <property type="entry name" value="ATP_GRASP"/>
    <property type="match status" value="1"/>
</dbReference>
<dbReference type="GO" id="GO:0005737">
    <property type="term" value="C:cytoplasm"/>
    <property type="evidence" value="ECO:0007669"/>
    <property type="project" value="TreeGrafter"/>
</dbReference>
<dbReference type="InterPro" id="IPR013651">
    <property type="entry name" value="ATP-grasp_RimK-type"/>
</dbReference>
<dbReference type="InterPro" id="IPR013815">
    <property type="entry name" value="ATP_grasp_subdomain_1"/>
</dbReference>
<name>D3RQP1_ALLVD</name>
<keyword evidence="3" id="KW-0436">Ligase</keyword>
<dbReference type="Gene3D" id="3.30.470.20">
    <property type="entry name" value="ATP-grasp fold, B domain"/>
    <property type="match status" value="1"/>
</dbReference>
<dbReference type="Gene3D" id="3.30.1490.20">
    <property type="entry name" value="ATP-grasp fold, A domain"/>
    <property type="match status" value="1"/>
</dbReference>
<feature type="domain" description="ATP-grasp" evidence="2">
    <location>
        <begin position="105"/>
        <end position="290"/>
    </location>
</feature>
<dbReference type="EMBL" id="CP001896">
    <property type="protein sequence ID" value="ADC63725.1"/>
    <property type="molecule type" value="Genomic_DNA"/>
</dbReference>
<dbReference type="Pfam" id="PF08443">
    <property type="entry name" value="RimK"/>
    <property type="match status" value="1"/>
</dbReference>